<reference evidence="4" key="5">
    <citation type="journal article" date="2018" name="Nat. Plants">
        <title>Whole-genome landscape of Medicago truncatula symbiotic genes.</title>
        <authorList>
            <person name="Pecrix Y."/>
            <person name="Gamas P."/>
            <person name="Carrere S."/>
        </authorList>
    </citation>
    <scope>NUCLEOTIDE SEQUENCE</scope>
    <source>
        <tissue evidence="4">Leaves</tissue>
    </source>
</reference>
<evidence type="ECO:0000259" key="2">
    <source>
        <dbReference type="Pfam" id="PF25055"/>
    </source>
</evidence>
<evidence type="ECO:0000313" key="7">
    <source>
        <dbReference type="Proteomes" id="UP000265566"/>
    </source>
</evidence>
<dbReference type="InterPro" id="IPR056694">
    <property type="entry name" value="DUF7792"/>
</dbReference>
<name>A0A072THN6_MEDTR</name>
<dbReference type="EMBL" id="KL402789">
    <property type="protein sequence ID" value="KEH16932.1"/>
    <property type="molecule type" value="Genomic_DNA"/>
</dbReference>
<proteinExistence type="predicted"/>
<accession>A0A072THN6</accession>
<dbReference type="STRING" id="3880.A0A072THN6"/>
<dbReference type="InterPro" id="IPR036537">
    <property type="entry name" value="Adaptor_Cbl_N_dom_sf"/>
</dbReference>
<dbReference type="PANTHER" id="PTHR46168">
    <property type="entry name" value="ARMADILLO REPEAT ONLY 4"/>
    <property type="match status" value="1"/>
</dbReference>
<evidence type="ECO:0000313" key="5">
    <source>
        <dbReference type="EnsemblPlants" id="KEH16932"/>
    </source>
</evidence>
<reference evidence="7" key="4">
    <citation type="journal article" date="2018" name="Nat. Plants">
        <title>Whole-genome landscape of Medicago truncatula symbiotic genes.</title>
        <authorList>
            <person name="Pecrix Y."/>
            <person name="Staton S.E."/>
            <person name="Sallet E."/>
            <person name="Lelandais-Briere C."/>
            <person name="Moreau S."/>
            <person name="Carrere S."/>
            <person name="Blein T."/>
            <person name="Jardinaud M.F."/>
            <person name="Latrasse D."/>
            <person name="Zouine M."/>
            <person name="Zahm M."/>
            <person name="Kreplak J."/>
            <person name="Mayjonade B."/>
            <person name="Satge C."/>
            <person name="Perez M."/>
            <person name="Cauet S."/>
            <person name="Marande W."/>
            <person name="Chantry-Darmon C."/>
            <person name="Lopez-Roques C."/>
            <person name="Bouchez O."/>
            <person name="Berard A."/>
            <person name="Debelle F."/>
            <person name="Munos S."/>
            <person name="Bendahmane A."/>
            <person name="Berges H."/>
            <person name="Niebel A."/>
            <person name="Buitink J."/>
            <person name="Frugier F."/>
            <person name="Benhamed M."/>
            <person name="Crespi M."/>
            <person name="Gouzy J."/>
            <person name="Gamas P."/>
        </authorList>
    </citation>
    <scope>NUCLEOTIDE SEQUENCE [LARGE SCALE GENOMIC DNA]</scope>
    <source>
        <strain evidence="7">cv. Jemalong A17</strain>
    </source>
</reference>
<dbReference type="Gramene" id="rna39528">
    <property type="protein sequence ID" value="RHN45283.1"/>
    <property type="gene ID" value="gene39528"/>
</dbReference>
<dbReference type="GO" id="GO:0007166">
    <property type="term" value="P:cell surface receptor signaling pathway"/>
    <property type="evidence" value="ECO:0007669"/>
    <property type="project" value="InterPro"/>
</dbReference>
<sequence length="233" mass="26062">MGDNLKQKLAKSIELADKVTSTPNEQISFKQECGELKYKTKKICALLQQAATTSSELYMQRPMQQILKKTEHVLNKTLSLVLKCRTDTIRKRVFNIIPKATFHRTSSQLENTIGNVSWLLYISRCNEDHDSENHILPSIILNDPMVTLIWELIASLCTGSQEYRSDSAASLVSLAHRSNHYGKMIIEEGGVGPLLKLVDEGNTEGQKQEPYLSSKPETPLSYSSPAHLCGRGS</sequence>
<dbReference type="Gene3D" id="1.20.930.20">
    <property type="entry name" value="Adaptor protein Cbl, N-terminal domain"/>
    <property type="match status" value="1"/>
</dbReference>
<gene>
    <name evidence="3" type="ORF">MTR_0064s0010</name>
    <name evidence="4" type="ORF">MtrunA17_Chr7g0228761</name>
</gene>
<dbReference type="Proteomes" id="UP000002051">
    <property type="component" value="Unassembled WGS sequence"/>
</dbReference>
<dbReference type="Pfam" id="PF25055">
    <property type="entry name" value="DUF7792"/>
    <property type="match status" value="1"/>
</dbReference>
<feature type="domain" description="DUF7792" evidence="2">
    <location>
        <begin position="6"/>
        <end position="123"/>
    </location>
</feature>
<reference evidence="3 6" key="2">
    <citation type="journal article" date="2014" name="BMC Genomics">
        <title>An improved genome release (version Mt4.0) for the model legume Medicago truncatula.</title>
        <authorList>
            <person name="Tang H."/>
            <person name="Krishnakumar V."/>
            <person name="Bidwell S."/>
            <person name="Rosen B."/>
            <person name="Chan A."/>
            <person name="Zhou S."/>
            <person name="Gentzbittel L."/>
            <person name="Childs K.L."/>
            <person name="Yandell M."/>
            <person name="Gundlach H."/>
            <person name="Mayer K.F."/>
            <person name="Schwartz D.C."/>
            <person name="Town C.D."/>
        </authorList>
    </citation>
    <scope>GENOME REANNOTATION</scope>
    <source>
        <strain evidence="3">A17</strain>
        <strain evidence="5 6">cv. Jemalong A17</strain>
    </source>
</reference>
<dbReference type="EnsemblPlants" id="KEH16932">
    <property type="protein sequence ID" value="KEH16932"/>
    <property type="gene ID" value="MTR_0064s0010"/>
</dbReference>
<reference evidence="5" key="3">
    <citation type="submission" date="2015-06" db="UniProtKB">
        <authorList>
            <consortium name="EnsemblPlants"/>
        </authorList>
    </citation>
    <scope>IDENTIFICATION</scope>
    <source>
        <strain evidence="5">cv. Jemalong A17</strain>
    </source>
</reference>
<evidence type="ECO:0000313" key="6">
    <source>
        <dbReference type="Proteomes" id="UP000002051"/>
    </source>
</evidence>
<dbReference type="Proteomes" id="UP000265566">
    <property type="component" value="Chromosome 7"/>
</dbReference>
<evidence type="ECO:0000256" key="1">
    <source>
        <dbReference type="SAM" id="MobiDB-lite"/>
    </source>
</evidence>
<feature type="region of interest" description="Disordered" evidence="1">
    <location>
        <begin position="202"/>
        <end position="233"/>
    </location>
</feature>
<protein>
    <submittedName>
        <fullName evidence="3">Armadillo repeat only 1 protein</fullName>
    </submittedName>
    <submittedName>
        <fullName evidence="4">Putative armadillo-like helical protein</fullName>
    </submittedName>
</protein>
<dbReference type="EMBL" id="PSQE01000007">
    <property type="protein sequence ID" value="RHN45283.1"/>
    <property type="molecule type" value="Genomic_DNA"/>
</dbReference>
<evidence type="ECO:0000313" key="3">
    <source>
        <dbReference type="EMBL" id="KEH16932.1"/>
    </source>
</evidence>
<dbReference type="AlphaFoldDB" id="A0A072THN6"/>
<organism evidence="3 6">
    <name type="scientific">Medicago truncatula</name>
    <name type="common">Barrel medic</name>
    <name type="synonym">Medicago tribuloides</name>
    <dbReference type="NCBI Taxonomy" id="3880"/>
    <lineage>
        <taxon>Eukaryota</taxon>
        <taxon>Viridiplantae</taxon>
        <taxon>Streptophyta</taxon>
        <taxon>Embryophyta</taxon>
        <taxon>Tracheophyta</taxon>
        <taxon>Spermatophyta</taxon>
        <taxon>Magnoliopsida</taxon>
        <taxon>eudicotyledons</taxon>
        <taxon>Gunneridae</taxon>
        <taxon>Pentapetalae</taxon>
        <taxon>rosids</taxon>
        <taxon>fabids</taxon>
        <taxon>Fabales</taxon>
        <taxon>Fabaceae</taxon>
        <taxon>Papilionoideae</taxon>
        <taxon>50 kb inversion clade</taxon>
        <taxon>NPAAA clade</taxon>
        <taxon>Hologalegina</taxon>
        <taxon>IRL clade</taxon>
        <taxon>Trifolieae</taxon>
        <taxon>Medicago</taxon>
    </lineage>
</organism>
<dbReference type="PANTHER" id="PTHR46168:SF13">
    <property type="entry name" value="ARO1-LIKE PROTEIN 1"/>
    <property type="match status" value="1"/>
</dbReference>
<reference evidence="3 6" key="1">
    <citation type="journal article" date="2011" name="Nature">
        <title>The Medicago genome provides insight into the evolution of rhizobial symbioses.</title>
        <authorList>
            <person name="Young N.D."/>
            <person name="Debelle F."/>
            <person name="Oldroyd G.E."/>
            <person name="Geurts R."/>
            <person name="Cannon S.B."/>
            <person name="Udvardi M.K."/>
            <person name="Benedito V.A."/>
            <person name="Mayer K.F."/>
            <person name="Gouzy J."/>
            <person name="Schoof H."/>
            <person name="Van de Peer Y."/>
            <person name="Proost S."/>
            <person name="Cook D.R."/>
            <person name="Meyers B.C."/>
            <person name="Spannagl M."/>
            <person name="Cheung F."/>
            <person name="De Mita S."/>
            <person name="Krishnakumar V."/>
            <person name="Gundlach H."/>
            <person name="Zhou S."/>
            <person name="Mudge J."/>
            <person name="Bharti A.K."/>
            <person name="Murray J.D."/>
            <person name="Naoumkina M.A."/>
            <person name="Rosen B."/>
            <person name="Silverstein K.A."/>
            <person name="Tang H."/>
            <person name="Rombauts S."/>
            <person name="Zhao P.X."/>
            <person name="Zhou P."/>
            <person name="Barbe V."/>
            <person name="Bardou P."/>
            <person name="Bechner M."/>
            <person name="Bellec A."/>
            <person name="Berger A."/>
            <person name="Berges H."/>
            <person name="Bidwell S."/>
            <person name="Bisseling T."/>
            <person name="Choisne N."/>
            <person name="Couloux A."/>
            <person name="Denny R."/>
            <person name="Deshpande S."/>
            <person name="Dai X."/>
            <person name="Doyle J.J."/>
            <person name="Dudez A.M."/>
            <person name="Farmer A.D."/>
            <person name="Fouteau S."/>
            <person name="Franken C."/>
            <person name="Gibelin C."/>
            <person name="Gish J."/>
            <person name="Goldstein S."/>
            <person name="Gonzalez A.J."/>
            <person name="Green P.J."/>
            <person name="Hallab A."/>
            <person name="Hartog M."/>
            <person name="Hua A."/>
            <person name="Humphray S.J."/>
            <person name="Jeong D.H."/>
            <person name="Jing Y."/>
            <person name="Jocker A."/>
            <person name="Kenton S.M."/>
            <person name="Kim D.J."/>
            <person name="Klee K."/>
            <person name="Lai H."/>
            <person name="Lang C."/>
            <person name="Lin S."/>
            <person name="Macmil S.L."/>
            <person name="Magdelenat G."/>
            <person name="Matthews L."/>
            <person name="McCorrison J."/>
            <person name="Monaghan E.L."/>
            <person name="Mun J.H."/>
            <person name="Najar F.Z."/>
            <person name="Nicholson C."/>
            <person name="Noirot C."/>
            <person name="O'Bleness M."/>
            <person name="Paule C.R."/>
            <person name="Poulain J."/>
            <person name="Prion F."/>
            <person name="Qin B."/>
            <person name="Qu C."/>
            <person name="Retzel E.F."/>
            <person name="Riddle C."/>
            <person name="Sallet E."/>
            <person name="Samain S."/>
            <person name="Samson N."/>
            <person name="Sanders I."/>
            <person name="Saurat O."/>
            <person name="Scarpelli C."/>
            <person name="Schiex T."/>
            <person name="Segurens B."/>
            <person name="Severin A.J."/>
            <person name="Sherrier D.J."/>
            <person name="Shi R."/>
            <person name="Sims S."/>
            <person name="Singer S.R."/>
            <person name="Sinharoy S."/>
            <person name="Sterck L."/>
            <person name="Viollet A."/>
            <person name="Wang B.B."/>
            <person name="Wang K."/>
            <person name="Wang M."/>
            <person name="Wang X."/>
            <person name="Warfsmann J."/>
            <person name="Weissenbach J."/>
            <person name="White D.D."/>
            <person name="White J.D."/>
            <person name="Wiley G.B."/>
            <person name="Wincker P."/>
            <person name="Xing Y."/>
            <person name="Yang L."/>
            <person name="Yao Z."/>
            <person name="Ying F."/>
            <person name="Zhai J."/>
            <person name="Zhou L."/>
            <person name="Zuber A."/>
            <person name="Denarie J."/>
            <person name="Dixon R.A."/>
            <person name="May G.D."/>
            <person name="Schwartz D.C."/>
            <person name="Rogers J."/>
            <person name="Quetier F."/>
            <person name="Town C.D."/>
            <person name="Roe B.A."/>
        </authorList>
    </citation>
    <scope>NUCLEOTIDE SEQUENCE [LARGE SCALE GENOMIC DNA]</scope>
    <source>
        <strain evidence="3">A17</strain>
        <strain evidence="5 6">cv. Jemalong A17</strain>
    </source>
</reference>
<dbReference type="HOGENOM" id="CLU_1191436_0_0_1"/>
<keyword evidence="6" id="KW-1185">Reference proteome</keyword>
<evidence type="ECO:0000313" key="4">
    <source>
        <dbReference type="EMBL" id="RHN45283.1"/>
    </source>
</evidence>